<dbReference type="Pfam" id="PF13966">
    <property type="entry name" value="zf-RVT"/>
    <property type="match status" value="1"/>
</dbReference>
<dbReference type="AlphaFoldDB" id="A0AAW2S147"/>
<gene>
    <name evidence="2" type="ORF">Sradi_3002100</name>
</gene>
<dbReference type="EMBL" id="JACGWJ010000012">
    <property type="protein sequence ID" value="KAL0386078.1"/>
    <property type="molecule type" value="Genomic_DNA"/>
</dbReference>
<organism evidence="2">
    <name type="scientific">Sesamum radiatum</name>
    <name type="common">Black benniseed</name>
    <dbReference type="NCBI Taxonomy" id="300843"/>
    <lineage>
        <taxon>Eukaryota</taxon>
        <taxon>Viridiplantae</taxon>
        <taxon>Streptophyta</taxon>
        <taxon>Embryophyta</taxon>
        <taxon>Tracheophyta</taxon>
        <taxon>Spermatophyta</taxon>
        <taxon>Magnoliopsida</taxon>
        <taxon>eudicotyledons</taxon>
        <taxon>Gunneridae</taxon>
        <taxon>Pentapetalae</taxon>
        <taxon>asterids</taxon>
        <taxon>lamiids</taxon>
        <taxon>Lamiales</taxon>
        <taxon>Pedaliaceae</taxon>
        <taxon>Sesamum</taxon>
    </lineage>
</organism>
<dbReference type="InterPro" id="IPR026960">
    <property type="entry name" value="RVT-Znf"/>
</dbReference>
<protein>
    <recommendedName>
        <fullName evidence="1">Reverse transcriptase zinc-binding domain-containing protein</fullName>
    </recommendedName>
</protein>
<comment type="caution">
    <text evidence="2">The sequence shown here is derived from an EMBL/GenBank/DDBJ whole genome shotgun (WGS) entry which is preliminary data.</text>
</comment>
<proteinExistence type="predicted"/>
<evidence type="ECO:0000313" key="2">
    <source>
        <dbReference type="EMBL" id="KAL0386078.1"/>
    </source>
</evidence>
<sequence>MVPFDEDAEDKPWWKESSNGTFSLKCAWNALRVVGVRLPTLTDLWHPTITPSLSVFMWRLIHEFIPMDDRLREKGLTRVSKCLCCNDYESLSHLFLNSLPVREVWSFFGTLFGPSPPKTEHISTILQFWKYSSPFSSRGHIRLLIPMLIMWNTWKARNNAKFNAVRFSPQGIIKSVLSYLWRLYRSCALSFQHWKGDVEVGRKLSFRLYVTKPPALKLATTETFMQNFVLWSELELAKEFGYLQESRVFVRAQGQLATLLRLNNLMPSFRF</sequence>
<reference evidence="2" key="1">
    <citation type="submission" date="2020-06" db="EMBL/GenBank/DDBJ databases">
        <authorList>
            <person name="Li T."/>
            <person name="Hu X."/>
            <person name="Zhang T."/>
            <person name="Song X."/>
            <person name="Zhang H."/>
            <person name="Dai N."/>
            <person name="Sheng W."/>
            <person name="Hou X."/>
            <person name="Wei L."/>
        </authorList>
    </citation>
    <scope>NUCLEOTIDE SEQUENCE</scope>
    <source>
        <strain evidence="2">G02</strain>
        <tissue evidence="2">Leaf</tissue>
    </source>
</reference>
<accession>A0AAW2S147</accession>
<reference evidence="2" key="2">
    <citation type="journal article" date="2024" name="Plant">
        <title>Genomic evolution and insights into agronomic trait innovations of Sesamum species.</title>
        <authorList>
            <person name="Miao H."/>
            <person name="Wang L."/>
            <person name="Qu L."/>
            <person name="Liu H."/>
            <person name="Sun Y."/>
            <person name="Le M."/>
            <person name="Wang Q."/>
            <person name="Wei S."/>
            <person name="Zheng Y."/>
            <person name="Lin W."/>
            <person name="Duan Y."/>
            <person name="Cao H."/>
            <person name="Xiong S."/>
            <person name="Wang X."/>
            <person name="Wei L."/>
            <person name="Li C."/>
            <person name="Ma Q."/>
            <person name="Ju M."/>
            <person name="Zhao R."/>
            <person name="Li G."/>
            <person name="Mu C."/>
            <person name="Tian Q."/>
            <person name="Mei H."/>
            <person name="Zhang T."/>
            <person name="Gao T."/>
            <person name="Zhang H."/>
        </authorList>
    </citation>
    <scope>NUCLEOTIDE SEQUENCE</scope>
    <source>
        <strain evidence="2">G02</strain>
    </source>
</reference>
<name>A0AAW2S147_SESRA</name>
<evidence type="ECO:0000259" key="1">
    <source>
        <dbReference type="Pfam" id="PF13966"/>
    </source>
</evidence>
<feature type="domain" description="Reverse transcriptase zinc-binding" evidence="1">
    <location>
        <begin position="22"/>
        <end position="105"/>
    </location>
</feature>